<evidence type="ECO:0000313" key="1">
    <source>
        <dbReference type="EMBL" id="OAO11892.1"/>
    </source>
</evidence>
<protein>
    <submittedName>
        <fullName evidence="1">Uncharacterized protein</fullName>
    </submittedName>
</protein>
<dbReference type="OrthoDB" id="10460739at2759"/>
<gene>
    <name evidence="1" type="ORF">AV274_6442</name>
</gene>
<dbReference type="Proteomes" id="UP000078348">
    <property type="component" value="Unassembled WGS sequence"/>
</dbReference>
<reference evidence="1 2" key="1">
    <citation type="submission" date="2016-05" db="EMBL/GenBank/DDBJ databases">
        <title>Nuclear genome of Blastocystis sp. subtype 1 NandII.</title>
        <authorList>
            <person name="Gentekaki E."/>
            <person name="Curtis B."/>
            <person name="Stairs C."/>
            <person name="Eme L."/>
            <person name="Herman E."/>
            <person name="Klimes V."/>
            <person name="Arias M.C."/>
            <person name="Elias M."/>
            <person name="Hilliou F."/>
            <person name="Klute M."/>
            <person name="Malik S.-B."/>
            <person name="Pightling A."/>
            <person name="Rachubinski R."/>
            <person name="Salas D."/>
            <person name="Schlacht A."/>
            <person name="Suga H."/>
            <person name="Archibald J."/>
            <person name="Ball S.G."/>
            <person name="Clark G."/>
            <person name="Dacks J."/>
            <person name="Van Der Giezen M."/>
            <person name="Tsaousis A."/>
            <person name="Roger A."/>
        </authorList>
    </citation>
    <scope>NUCLEOTIDE SEQUENCE [LARGE SCALE GENOMIC DNA]</scope>
    <source>
        <strain evidence="2">ATCC 50177 / NandII</strain>
    </source>
</reference>
<comment type="caution">
    <text evidence="1">The sequence shown here is derived from an EMBL/GenBank/DDBJ whole genome shotgun (WGS) entry which is preliminary data.</text>
</comment>
<accession>A0A196S746</accession>
<dbReference type="AlphaFoldDB" id="A0A196S746"/>
<dbReference type="EMBL" id="LXWW01000576">
    <property type="protein sequence ID" value="OAO11892.1"/>
    <property type="molecule type" value="Genomic_DNA"/>
</dbReference>
<name>A0A196S746_BLAHN</name>
<evidence type="ECO:0000313" key="2">
    <source>
        <dbReference type="Proteomes" id="UP000078348"/>
    </source>
</evidence>
<organism evidence="1 2">
    <name type="scientific">Blastocystis sp. subtype 1 (strain ATCC 50177 / NandII)</name>
    <dbReference type="NCBI Taxonomy" id="478820"/>
    <lineage>
        <taxon>Eukaryota</taxon>
        <taxon>Sar</taxon>
        <taxon>Stramenopiles</taxon>
        <taxon>Bigyra</taxon>
        <taxon>Opalozoa</taxon>
        <taxon>Opalinata</taxon>
        <taxon>Blastocystidae</taxon>
        <taxon>Blastocystis</taxon>
    </lineage>
</organism>
<sequence length="626" mass="70410">MSEIVLSCGSKTEQIPVMPTDSEVSFREKLCNAFGISANTEITGIKNTRTGRIYSVEEIAHNPRLLADASGTVIIGLLSPTSQRARASAVETLFKYIFNECSHNGVFRFRDYFVLRVLYSRKSSSLTSAINMLLDKDFDGLVTHLHTLVSQVKDSIAIKMGVLRLIAINMQLNGEISHEHVAILLGLIEKEDGLICTAYADFDTTDNLAELKKALLRILLLSVRPDCISAEERLSAKEQESKNRGSWRLIPSLDITAVLEELNRGQLYIYTLFELGIISETDTTTLLQIIQEDPKVLHLFVSYASASNIRITDAELYHEFIRQHPCSSVRPHSLYSENYPVQAITGVLLELEKKAMLTRVEYAMLYRRCASHSVVLEHCYSIFSKEKDEAAFVRSVRVAIELYDLLKGRSQPMKADHARIMQYIIDHRLLSEEEVEWMLREYSEGNEVLLNSLDVCSETQDVEGLVVLLHNVMGMLISYQLNAEVQEYLGVLVREMLASGVVTQAQAERLLGLLQEPDECMRGLYEEYRHSGDFEGLVNALVVMGEAVVEEGEAVTEAEPEMKLPDKEEVVEVIEAMRGELCDEAVERLLALLGGGDVRIVVEVAKFIQNHDKNSLLQTLKQMAKQ</sequence>
<keyword evidence="2" id="KW-1185">Reference proteome</keyword>
<proteinExistence type="predicted"/>